<dbReference type="PANTHER" id="PTHR48099">
    <property type="entry name" value="C-1-TETRAHYDROFOLATE SYNTHASE, CYTOPLASMIC-RELATED"/>
    <property type="match status" value="1"/>
</dbReference>
<evidence type="ECO:0000256" key="2">
    <source>
        <dbReference type="ARBA" id="ARBA00011738"/>
    </source>
</evidence>
<evidence type="ECO:0000256" key="3">
    <source>
        <dbReference type="ARBA" id="ARBA00022563"/>
    </source>
</evidence>
<dbReference type="PROSITE" id="PS00766">
    <property type="entry name" value="THF_DHG_CYH_1"/>
    <property type="match status" value="1"/>
</dbReference>
<dbReference type="Gene3D" id="3.40.50.720">
    <property type="entry name" value="NAD(P)-binding Rossmann-like Domain"/>
    <property type="match status" value="1"/>
</dbReference>
<evidence type="ECO:0000256" key="7">
    <source>
        <dbReference type="ARBA" id="ARBA00023268"/>
    </source>
</evidence>
<dbReference type="Pfam" id="PF02882">
    <property type="entry name" value="THF_DHG_CYH_C"/>
    <property type="match status" value="1"/>
</dbReference>
<name>A0A7S3K3G3_9STRA</name>
<evidence type="ECO:0000256" key="4">
    <source>
        <dbReference type="ARBA" id="ARBA00022801"/>
    </source>
</evidence>
<evidence type="ECO:0000313" key="10">
    <source>
        <dbReference type="EMBL" id="CAE0370946.1"/>
    </source>
</evidence>
<organism evidence="10">
    <name type="scientific">Aureoumbra lagunensis</name>
    <dbReference type="NCBI Taxonomy" id="44058"/>
    <lineage>
        <taxon>Eukaryota</taxon>
        <taxon>Sar</taxon>
        <taxon>Stramenopiles</taxon>
        <taxon>Ochrophyta</taxon>
        <taxon>Pelagophyceae</taxon>
        <taxon>Pelagomonadales</taxon>
        <taxon>Aureoumbra</taxon>
    </lineage>
</organism>
<dbReference type="FunFam" id="3.40.50.10860:FF:000005">
    <property type="entry name" value="C-1-tetrahydrofolate synthase, cytoplasmic, putative"/>
    <property type="match status" value="1"/>
</dbReference>
<dbReference type="EMBL" id="HBIJ01017697">
    <property type="protein sequence ID" value="CAE0370946.1"/>
    <property type="molecule type" value="Transcribed_RNA"/>
</dbReference>
<dbReference type="GO" id="GO:0004477">
    <property type="term" value="F:methenyltetrahydrofolate cyclohydrolase activity"/>
    <property type="evidence" value="ECO:0007669"/>
    <property type="project" value="TreeGrafter"/>
</dbReference>
<protein>
    <recommendedName>
        <fullName evidence="11">Methenyltetrahydrofolate cyclohydrolase</fullName>
    </recommendedName>
</protein>
<keyword evidence="4" id="KW-0378">Hydrolase</keyword>
<accession>A0A7S3K3G3</accession>
<dbReference type="FunFam" id="3.40.50.720:FF:000006">
    <property type="entry name" value="Bifunctional protein FolD"/>
    <property type="match status" value="1"/>
</dbReference>
<feature type="domain" description="Tetrahydrofolate dehydrogenase/cyclohydrolase catalytic" evidence="8">
    <location>
        <begin position="17"/>
        <end position="132"/>
    </location>
</feature>
<gene>
    <name evidence="10" type="ORF">ALAG00032_LOCUS11726</name>
</gene>
<feature type="domain" description="Tetrahydrofolate dehydrogenase/cyclohydrolase NAD(P)-binding" evidence="9">
    <location>
        <begin position="153"/>
        <end position="299"/>
    </location>
</feature>
<dbReference type="Gene3D" id="3.40.50.10860">
    <property type="entry name" value="Leucine Dehydrogenase, chain A, domain 1"/>
    <property type="match status" value="1"/>
</dbReference>
<dbReference type="GO" id="GO:0005829">
    <property type="term" value="C:cytosol"/>
    <property type="evidence" value="ECO:0007669"/>
    <property type="project" value="TreeGrafter"/>
</dbReference>
<dbReference type="InterPro" id="IPR020867">
    <property type="entry name" value="THF_DH/CycHdrlase_CS"/>
</dbReference>
<sequence>MSLNTINVEKKSSASLLDGKATAEIIREELKKEVEILMQNHQVRPGLGVILVGDRADSASYVRMKSKVAKQLGIAIADLKLNANVSEEEVLMAVDSMNRDPDIHGILVQLPLPDHMDANKVVARVAPQKDVDGFSAYNVGLLAMKGGQPLARPCTPAGCVELLRRYGVELAGKHAVILGRSNIVGAPLASMLVDCDATVTVCHSKTQQLSNFVAQADVLIAAVGKPLYVQADWLKPGCVVIDVGINAVDDDSTPKGYRLVGDVDFDKAIHVASLITPVPGGVGPMTIAMLMDNVLNLTRNALDLPPRGPLKYIPMATLQQERDDSTSQATLPSSSDK</sequence>
<dbReference type="InterPro" id="IPR020630">
    <property type="entry name" value="THF_DH/CycHdrlase_cat_dom"/>
</dbReference>
<dbReference type="GO" id="GO:0035999">
    <property type="term" value="P:tetrahydrofolate interconversion"/>
    <property type="evidence" value="ECO:0007669"/>
    <property type="project" value="TreeGrafter"/>
</dbReference>
<dbReference type="InterPro" id="IPR000672">
    <property type="entry name" value="THF_DH/CycHdrlase"/>
</dbReference>
<keyword evidence="5" id="KW-0521">NADP</keyword>
<dbReference type="PRINTS" id="PR00085">
    <property type="entry name" value="THFDHDRGNASE"/>
</dbReference>
<dbReference type="Pfam" id="PF00763">
    <property type="entry name" value="THF_DHG_CYH"/>
    <property type="match status" value="1"/>
</dbReference>
<comment type="pathway">
    <text evidence="1">One-carbon metabolism; tetrahydrofolate interconversion.</text>
</comment>
<dbReference type="SUPFAM" id="SSF51735">
    <property type="entry name" value="NAD(P)-binding Rossmann-fold domains"/>
    <property type="match status" value="1"/>
</dbReference>
<dbReference type="AlphaFoldDB" id="A0A7S3K3G3"/>
<dbReference type="PANTHER" id="PTHR48099:SF5">
    <property type="entry name" value="C-1-TETRAHYDROFOLATE SYNTHASE, CYTOPLASMIC"/>
    <property type="match status" value="1"/>
</dbReference>
<dbReference type="InterPro" id="IPR020631">
    <property type="entry name" value="THF_DH/CycHdrlase_NAD-bd_dom"/>
</dbReference>
<evidence type="ECO:0008006" key="11">
    <source>
        <dbReference type="Google" id="ProtNLM"/>
    </source>
</evidence>
<dbReference type="PROSITE" id="PS00767">
    <property type="entry name" value="THF_DHG_CYH_2"/>
    <property type="match status" value="1"/>
</dbReference>
<evidence type="ECO:0000259" key="8">
    <source>
        <dbReference type="Pfam" id="PF00763"/>
    </source>
</evidence>
<keyword evidence="6" id="KW-0560">Oxidoreductase</keyword>
<evidence type="ECO:0000256" key="6">
    <source>
        <dbReference type="ARBA" id="ARBA00023002"/>
    </source>
</evidence>
<proteinExistence type="inferred from homology"/>
<keyword evidence="7" id="KW-0511">Multifunctional enzyme</keyword>
<evidence type="ECO:0000256" key="1">
    <source>
        <dbReference type="ARBA" id="ARBA00004777"/>
    </source>
</evidence>
<evidence type="ECO:0000259" key="9">
    <source>
        <dbReference type="Pfam" id="PF02882"/>
    </source>
</evidence>
<dbReference type="InterPro" id="IPR036291">
    <property type="entry name" value="NAD(P)-bd_dom_sf"/>
</dbReference>
<keyword evidence="3" id="KW-0554">One-carbon metabolism</keyword>
<comment type="subunit">
    <text evidence="2">Homodimer.</text>
</comment>
<dbReference type="GO" id="GO:0004488">
    <property type="term" value="F:methylenetetrahydrofolate dehydrogenase (NADP+) activity"/>
    <property type="evidence" value="ECO:0007669"/>
    <property type="project" value="InterPro"/>
</dbReference>
<reference evidence="10" key="1">
    <citation type="submission" date="2021-01" db="EMBL/GenBank/DDBJ databases">
        <authorList>
            <person name="Corre E."/>
            <person name="Pelletier E."/>
            <person name="Niang G."/>
            <person name="Scheremetjew M."/>
            <person name="Finn R."/>
            <person name="Kale V."/>
            <person name="Holt S."/>
            <person name="Cochrane G."/>
            <person name="Meng A."/>
            <person name="Brown T."/>
            <person name="Cohen L."/>
        </authorList>
    </citation>
    <scope>NUCLEOTIDE SEQUENCE</scope>
    <source>
        <strain evidence="10">CCMP1510</strain>
    </source>
</reference>
<dbReference type="CDD" id="cd01080">
    <property type="entry name" value="NAD_bind_m-THF_DH_Cyclohyd"/>
    <property type="match status" value="1"/>
</dbReference>
<dbReference type="HAMAP" id="MF_01576">
    <property type="entry name" value="THF_DHG_CYH"/>
    <property type="match status" value="1"/>
</dbReference>
<evidence type="ECO:0000256" key="5">
    <source>
        <dbReference type="ARBA" id="ARBA00022857"/>
    </source>
</evidence>
<dbReference type="InterPro" id="IPR046346">
    <property type="entry name" value="Aminoacid_DH-like_N_sf"/>
</dbReference>
<dbReference type="SUPFAM" id="SSF53223">
    <property type="entry name" value="Aminoacid dehydrogenase-like, N-terminal domain"/>
    <property type="match status" value="1"/>
</dbReference>